<gene>
    <name evidence="2" type="ORF">ASJ30_01660</name>
</gene>
<comment type="similarity">
    <text evidence="1">Belongs to the glycosyltransferase 20 family.</text>
</comment>
<dbReference type="GO" id="GO:0004805">
    <property type="term" value="F:trehalose-phosphatase activity"/>
    <property type="evidence" value="ECO:0007669"/>
    <property type="project" value="TreeGrafter"/>
</dbReference>
<proteinExistence type="inferred from homology"/>
<name>A0A1L3MKW3_9MICO</name>
<keyword evidence="3" id="KW-1185">Reference proteome</keyword>
<accession>A0A1L3MKW3</accession>
<dbReference type="GO" id="GO:0005992">
    <property type="term" value="P:trehalose biosynthetic process"/>
    <property type="evidence" value="ECO:0007669"/>
    <property type="project" value="InterPro"/>
</dbReference>
<dbReference type="GO" id="GO:0005829">
    <property type="term" value="C:cytosol"/>
    <property type="evidence" value="ECO:0007669"/>
    <property type="project" value="TreeGrafter"/>
</dbReference>
<dbReference type="GO" id="GO:0003825">
    <property type="term" value="F:alpha,alpha-trehalose-phosphate synthase (UDP-forming) activity"/>
    <property type="evidence" value="ECO:0007669"/>
    <property type="project" value="TreeGrafter"/>
</dbReference>
<organism evidence="2 3">
    <name type="scientific">Janibacter indicus</name>
    <dbReference type="NCBI Taxonomy" id="857417"/>
    <lineage>
        <taxon>Bacteria</taxon>
        <taxon>Bacillati</taxon>
        <taxon>Actinomycetota</taxon>
        <taxon>Actinomycetes</taxon>
        <taxon>Micrococcales</taxon>
        <taxon>Intrasporangiaceae</taxon>
        <taxon>Janibacter</taxon>
    </lineage>
</organism>
<dbReference type="SUPFAM" id="SSF53756">
    <property type="entry name" value="UDP-Glycosyltransferase/glycogen phosphorylase"/>
    <property type="match status" value="1"/>
</dbReference>
<dbReference type="PANTHER" id="PTHR10788:SF106">
    <property type="entry name" value="BCDNA.GH08860"/>
    <property type="match status" value="1"/>
</dbReference>
<dbReference type="KEGG" id="jte:ASJ30_01660"/>
<evidence type="ECO:0000313" key="2">
    <source>
        <dbReference type="EMBL" id="APH02940.1"/>
    </source>
</evidence>
<dbReference type="EMBL" id="CP013290">
    <property type="protein sequence ID" value="APH02940.1"/>
    <property type="molecule type" value="Genomic_DNA"/>
</dbReference>
<dbReference type="Proteomes" id="UP000182938">
    <property type="component" value="Chromosome"/>
</dbReference>
<dbReference type="AlphaFoldDB" id="A0A1L3MKW3"/>
<reference evidence="2 3" key="1">
    <citation type="submission" date="2015-11" db="EMBL/GenBank/DDBJ databases">
        <authorList>
            <person name="Zhang Y."/>
            <person name="Guo Z."/>
        </authorList>
    </citation>
    <scope>NUCLEOTIDE SEQUENCE [LARGE SCALE GENOMIC DNA]</scope>
    <source>
        <strain evidence="2 3">YFY001</strain>
    </source>
</reference>
<dbReference type="Pfam" id="PF00982">
    <property type="entry name" value="Glyco_transf_20"/>
    <property type="match status" value="1"/>
</dbReference>
<evidence type="ECO:0000313" key="3">
    <source>
        <dbReference type="Proteomes" id="UP000182938"/>
    </source>
</evidence>
<dbReference type="Gene3D" id="3.40.50.2000">
    <property type="entry name" value="Glycogen Phosphorylase B"/>
    <property type="match status" value="2"/>
</dbReference>
<dbReference type="InterPro" id="IPR001830">
    <property type="entry name" value="Glyco_trans_20"/>
</dbReference>
<dbReference type="PANTHER" id="PTHR10788">
    <property type="entry name" value="TREHALOSE-6-PHOSPHATE SYNTHASE"/>
    <property type="match status" value="1"/>
</dbReference>
<dbReference type="CDD" id="cd03788">
    <property type="entry name" value="GT20_TPS"/>
    <property type="match status" value="1"/>
</dbReference>
<protein>
    <submittedName>
        <fullName evidence="2">Trehalose-phosphate synthase</fullName>
    </submittedName>
</protein>
<evidence type="ECO:0000256" key="1">
    <source>
        <dbReference type="ARBA" id="ARBA00008799"/>
    </source>
</evidence>
<dbReference type="RefSeq" id="WP_072626070.1">
    <property type="nucleotide sequence ID" value="NZ_CP013290.1"/>
</dbReference>
<sequence length="478" mass="54082">MSDQRSYDLVIAANRLPVDRVVAPNGSSQWHRSPGGLVTAMDSVMRGRDGAWVGWAGEPGEAPAPFAEAGMWLHPVPLDAQELETYYEGFSNDTLWPIYHDVIVPAHFHREWWQAYERVNERFAEAVCEVAAPGAKVWIHDYQLQLVPALVRRRRPDVRIGWFNHIPFPPVELFAQLPWRSQIIEGLLGADYLGFQRVADAQNFLRAARRLDGRATRGDTVVTRDPDGAERVVRASAVPISIDYADLESLARSEAVQERARQIRTSLGEPEVVMLGVDRLDYTKGIRHRLKAYEELLAEGTLRPPEVTFVQVATPSRERVAAYKRLRTEVETTVGRINGTYGTLGSPAVHYLHHSYPREEMAALFQAADVMLVTPLRDGMNLVAKEYVTCRHDTGGALVLSEFTGAWHELHQSFVCNPHDIEGLKQTILRALRTDDKERRRLMRALRRRVADNDVQRWADRFLTNLDTAPHKPGRKGA</sequence>